<gene>
    <name evidence="1" type="ORF">DEO72_LG11g16</name>
</gene>
<protein>
    <submittedName>
        <fullName evidence="1">Uncharacterized protein</fullName>
    </submittedName>
</protein>
<evidence type="ECO:0000313" key="2">
    <source>
        <dbReference type="Proteomes" id="UP000501690"/>
    </source>
</evidence>
<name>A0A4D6NK31_VIGUN</name>
<sequence>MPPTKFITTLITLPCKIPRYSLKDQVGEKLRAFIDINGEINFGAYWMVPTIQN</sequence>
<organism evidence="1 2">
    <name type="scientific">Vigna unguiculata</name>
    <name type="common">Cowpea</name>
    <dbReference type="NCBI Taxonomy" id="3917"/>
    <lineage>
        <taxon>Eukaryota</taxon>
        <taxon>Viridiplantae</taxon>
        <taxon>Streptophyta</taxon>
        <taxon>Embryophyta</taxon>
        <taxon>Tracheophyta</taxon>
        <taxon>Spermatophyta</taxon>
        <taxon>Magnoliopsida</taxon>
        <taxon>eudicotyledons</taxon>
        <taxon>Gunneridae</taxon>
        <taxon>Pentapetalae</taxon>
        <taxon>rosids</taxon>
        <taxon>fabids</taxon>
        <taxon>Fabales</taxon>
        <taxon>Fabaceae</taxon>
        <taxon>Papilionoideae</taxon>
        <taxon>50 kb inversion clade</taxon>
        <taxon>NPAAA clade</taxon>
        <taxon>indigoferoid/millettioid clade</taxon>
        <taxon>Phaseoleae</taxon>
        <taxon>Vigna</taxon>
    </lineage>
</organism>
<evidence type="ECO:0000313" key="1">
    <source>
        <dbReference type="EMBL" id="QCE13024.1"/>
    </source>
</evidence>
<proteinExistence type="predicted"/>
<keyword evidence="2" id="KW-1185">Reference proteome</keyword>
<dbReference type="AlphaFoldDB" id="A0A4D6NK31"/>
<accession>A0A4D6NK31</accession>
<reference evidence="1 2" key="1">
    <citation type="submission" date="2019-04" db="EMBL/GenBank/DDBJ databases">
        <title>An improved genome assembly and genetic linkage map for asparagus bean, Vigna unguiculata ssp. sesquipedialis.</title>
        <authorList>
            <person name="Xia Q."/>
            <person name="Zhang R."/>
            <person name="Dong Y."/>
        </authorList>
    </citation>
    <scope>NUCLEOTIDE SEQUENCE [LARGE SCALE GENOMIC DNA]</scope>
    <source>
        <tissue evidence="1">Leaf</tissue>
    </source>
</reference>
<dbReference type="EMBL" id="CP039355">
    <property type="protein sequence ID" value="QCE13024.1"/>
    <property type="molecule type" value="Genomic_DNA"/>
</dbReference>
<dbReference type="Proteomes" id="UP000501690">
    <property type="component" value="Linkage Group LG11"/>
</dbReference>